<reference evidence="1" key="1">
    <citation type="submission" date="2014-09" db="EMBL/GenBank/DDBJ databases">
        <authorList>
            <person name="GOMEZ-VALERO Laura"/>
        </authorList>
    </citation>
    <scope>NUCLEOTIDE SEQUENCE</scope>
    <source>
        <strain evidence="1">ATCC33218</strain>
    </source>
</reference>
<dbReference type="Proteomes" id="UP000182998">
    <property type="component" value="Unassembled WGS sequence"/>
</dbReference>
<evidence type="ECO:0000313" key="1">
    <source>
        <dbReference type="EMBL" id="CEG60069.1"/>
    </source>
</evidence>
<dbReference type="EMBL" id="LN614830">
    <property type="protein sequence ID" value="CEG60069.1"/>
    <property type="molecule type" value="Genomic_DNA"/>
</dbReference>
<accession>A0A098GC54</accession>
<dbReference type="HOGENOM" id="CLU_2810992_0_0_6"/>
<reference evidence="2 4" key="3">
    <citation type="submission" date="2016-10" db="EMBL/GenBank/DDBJ databases">
        <authorList>
            <person name="Varghese N."/>
            <person name="Submissions S."/>
        </authorList>
    </citation>
    <scope>NUCLEOTIDE SEQUENCE [LARGE SCALE GENOMIC DNA]</scope>
    <source>
        <strain evidence="2 4">ATCC 33218</strain>
    </source>
</reference>
<proteinExistence type="predicted"/>
<organism evidence="1 3">
    <name type="scientific">Legionella micdadei</name>
    <name type="common">Tatlockia micdadei</name>
    <dbReference type="NCBI Taxonomy" id="451"/>
    <lineage>
        <taxon>Bacteria</taxon>
        <taxon>Pseudomonadati</taxon>
        <taxon>Pseudomonadota</taxon>
        <taxon>Gammaproteobacteria</taxon>
        <taxon>Legionellales</taxon>
        <taxon>Legionellaceae</taxon>
        <taxon>Legionella</taxon>
    </lineage>
</organism>
<dbReference type="Proteomes" id="UP000032414">
    <property type="component" value="Chromosome I"/>
</dbReference>
<dbReference type="RefSeq" id="WP_045098539.1">
    <property type="nucleotide sequence ID" value="NZ_CP020614.1"/>
</dbReference>
<name>A0A098GC54_LEGMI</name>
<evidence type="ECO:0000313" key="2">
    <source>
        <dbReference type="EMBL" id="SCY79499.1"/>
    </source>
</evidence>
<evidence type="ECO:0000313" key="4">
    <source>
        <dbReference type="Proteomes" id="UP000182998"/>
    </source>
</evidence>
<gene>
    <name evidence="1" type="ORF">LMI_0746</name>
    <name evidence="2" type="ORF">SAMN02982997_02951</name>
</gene>
<dbReference type="AlphaFoldDB" id="A0A098GC54"/>
<sequence length="67" mass="7662">MIFPTERPATELGNKVALHKTLDYVSLESRQLFSCASLKNIKVVLAVQGLKENNFVLTPDWRQDKMQ</sequence>
<keyword evidence="4" id="KW-1185">Reference proteome</keyword>
<dbReference type="KEGG" id="tmc:LMI_0746"/>
<reference evidence="3" key="2">
    <citation type="submission" date="2014-09" db="EMBL/GenBank/DDBJ databases">
        <authorList>
            <person name="Gomez-Valero L."/>
        </authorList>
    </citation>
    <scope>NUCLEOTIDE SEQUENCE [LARGE SCALE GENOMIC DNA]</scope>
    <source>
        <strain evidence="3">ATCC33218</strain>
    </source>
</reference>
<dbReference type="EMBL" id="FMVN01000020">
    <property type="protein sequence ID" value="SCY79499.1"/>
    <property type="molecule type" value="Genomic_DNA"/>
</dbReference>
<dbReference type="OrthoDB" id="5640393at2"/>
<dbReference type="STRING" id="451.B6N58_11685"/>
<evidence type="ECO:0000313" key="3">
    <source>
        <dbReference type="Proteomes" id="UP000032414"/>
    </source>
</evidence>
<protein>
    <submittedName>
        <fullName evidence="1">Uncharacterized protein</fullName>
    </submittedName>
</protein>
<dbReference type="PATRIC" id="fig|451.8.peg.468"/>